<dbReference type="AlphaFoldDB" id="A0A329R5B0"/>
<dbReference type="EMBL" id="RCMI01001403">
    <property type="protein sequence ID" value="KAG2885601.1"/>
    <property type="molecule type" value="Genomic_DNA"/>
</dbReference>
<protein>
    <submittedName>
        <fullName evidence="3">Uncharacterized protein</fullName>
    </submittedName>
</protein>
<evidence type="ECO:0000313" key="2">
    <source>
        <dbReference type="EMBL" id="KAG2885601.1"/>
    </source>
</evidence>
<dbReference type="VEuPathDB" id="FungiDB:PC110_g23653"/>
<gene>
    <name evidence="3" type="ORF">PC110_g23653</name>
    <name evidence="1" type="ORF">PC113_g21170</name>
    <name evidence="2" type="ORF">PC115_g20950</name>
</gene>
<accession>A0A329R5B0</accession>
<organism evidence="3 4">
    <name type="scientific">Phytophthora cactorum</name>
    <dbReference type="NCBI Taxonomy" id="29920"/>
    <lineage>
        <taxon>Eukaryota</taxon>
        <taxon>Sar</taxon>
        <taxon>Stramenopiles</taxon>
        <taxon>Oomycota</taxon>
        <taxon>Peronosporomycetes</taxon>
        <taxon>Peronosporales</taxon>
        <taxon>Peronosporaceae</taxon>
        <taxon>Phytophthora</taxon>
    </lineage>
</organism>
<dbReference type="EMBL" id="MJFZ01003897">
    <property type="protein sequence ID" value="RAW19905.1"/>
    <property type="molecule type" value="Genomic_DNA"/>
</dbReference>
<reference evidence="3 4" key="1">
    <citation type="submission" date="2018-01" db="EMBL/GenBank/DDBJ databases">
        <title>Draft genome of the strawberry crown rot pathogen Phytophthora cactorum.</title>
        <authorList>
            <person name="Armitage A.D."/>
            <person name="Lysoe E."/>
            <person name="Nellist C.F."/>
            <person name="Harrison R.J."/>
            <person name="Brurberg M.B."/>
        </authorList>
    </citation>
    <scope>NUCLEOTIDE SEQUENCE [LARGE SCALE GENOMIC DNA]</scope>
    <source>
        <strain evidence="3 4">10300</strain>
    </source>
</reference>
<evidence type="ECO:0000313" key="4">
    <source>
        <dbReference type="Proteomes" id="UP000251314"/>
    </source>
</evidence>
<evidence type="ECO:0000313" key="1">
    <source>
        <dbReference type="EMBL" id="KAG2830084.1"/>
    </source>
</evidence>
<dbReference type="Proteomes" id="UP000735874">
    <property type="component" value="Unassembled WGS sequence"/>
</dbReference>
<dbReference type="Proteomes" id="UP000774804">
    <property type="component" value="Unassembled WGS sequence"/>
</dbReference>
<comment type="caution">
    <text evidence="3">The sequence shown here is derived from an EMBL/GenBank/DDBJ whole genome shotgun (WGS) entry which is preliminary data.</text>
</comment>
<evidence type="ECO:0000313" key="3">
    <source>
        <dbReference type="EMBL" id="RAW19905.1"/>
    </source>
</evidence>
<proteinExistence type="predicted"/>
<dbReference type="EMBL" id="RCMG01001330">
    <property type="protein sequence ID" value="KAG2830084.1"/>
    <property type="molecule type" value="Genomic_DNA"/>
</dbReference>
<name>A0A329R5B0_9STRA</name>
<reference evidence="1" key="2">
    <citation type="submission" date="2018-10" db="EMBL/GenBank/DDBJ databases">
        <title>Effector identification in a new, highly contiguous assembly of the strawberry crown rot pathogen Phytophthora cactorum.</title>
        <authorList>
            <person name="Armitage A.D."/>
            <person name="Nellist C.F."/>
            <person name="Bates H."/>
            <person name="Vickerstaff R.J."/>
            <person name="Harrison R.J."/>
        </authorList>
    </citation>
    <scope>NUCLEOTIDE SEQUENCE</scope>
    <source>
        <strain evidence="1">15-7</strain>
        <strain evidence="2">4032</strain>
    </source>
</reference>
<dbReference type="OrthoDB" id="10280383at2759"/>
<sequence>MRYFVQRENDHEMRNLVRKLTPALTGGVLIYKDSNINMVMVEGGKKTMKQ</sequence>
<dbReference type="Proteomes" id="UP000251314">
    <property type="component" value="Unassembled WGS sequence"/>
</dbReference>
<keyword evidence="4" id="KW-1185">Reference proteome</keyword>